<dbReference type="Gene3D" id="3.40.50.1010">
    <property type="entry name" value="5'-nuclease"/>
    <property type="match status" value="1"/>
</dbReference>
<dbReference type="Pfam" id="PF01850">
    <property type="entry name" value="PIN"/>
    <property type="match status" value="1"/>
</dbReference>
<gene>
    <name evidence="6" type="primary">vapC</name>
    <name evidence="8" type="ordered locus">Bind_3774</name>
</gene>
<accession>B2ILC0</accession>
<comment type="cofactor">
    <cofactor evidence="6">
        <name>Mg(2+)</name>
        <dbReference type="ChEBI" id="CHEBI:18420"/>
    </cofactor>
</comment>
<comment type="function">
    <text evidence="6">Toxic component of a toxin-antitoxin (TA) system. An RNase.</text>
</comment>
<evidence type="ECO:0000259" key="7">
    <source>
        <dbReference type="Pfam" id="PF01850"/>
    </source>
</evidence>
<keyword evidence="6" id="KW-0800">Toxin</keyword>
<keyword evidence="1 6" id="KW-1277">Toxin-antitoxin system</keyword>
<evidence type="ECO:0000256" key="6">
    <source>
        <dbReference type="HAMAP-Rule" id="MF_00265"/>
    </source>
</evidence>
<keyword evidence="8" id="KW-0614">Plasmid</keyword>
<geneLocation type="plasmid" evidence="8 9">
    <name>pBIND01</name>
</geneLocation>
<dbReference type="PANTHER" id="PTHR35901">
    <property type="entry name" value="RIBONUCLEASE VAPC3"/>
    <property type="match status" value="1"/>
</dbReference>
<evidence type="ECO:0000256" key="4">
    <source>
        <dbReference type="ARBA" id="ARBA00022801"/>
    </source>
</evidence>
<dbReference type="InterPro" id="IPR029060">
    <property type="entry name" value="PIN-like_dom_sf"/>
</dbReference>
<dbReference type="OrthoDB" id="9798446at2"/>
<dbReference type="InterPro" id="IPR022907">
    <property type="entry name" value="VapC_family"/>
</dbReference>
<proteinExistence type="inferred from homology"/>
<protein>
    <recommendedName>
        <fullName evidence="6">Ribonuclease VapC</fullName>
        <shortName evidence="6">RNase VapC</shortName>
        <ecNumber evidence="6">3.1.-.-</ecNumber>
    </recommendedName>
    <alternativeName>
        <fullName evidence="6">Toxin VapC</fullName>
    </alternativeName>
</protein>
<keyword evidence="9" id="KW-1185">Reference proteome</keyword>
<organism evidence="8 9">
    <name type="scientific">Beijerinckia indica subsp. indica (strain ATCC 9039 / DSM 1715 / NCIMB 8712)</name>
    <dbReference type="NCBI Taxonomy" id="395963"/>
    <lineage>
        <taxon>Bacteria</taxon>
        <taxon>Pseudomonadati</taxon>
        <taxon>Pseudomonadota</taxon>
        <taxon>Alphaproteobacteria</taxon>
        <taxon>Hyphomicrobiales</taxon>
        <taxon>Beijerinckiaceae</taxon>
        <taxon>Beijerinckia</taxon>
    </lineage>
</organism>
<keyword evidence="4 6" id="KW-0378">Hydrolase</keyword>
<evidence type="ECO:0000313" key="8">
    <source>
        <dbReference type="EMBL" id="ACB97320.1"/>
    </source>
</evidence>
<dbReference type="RefSeq" id="WP_012382933.1">
    <property type="nucleotide sequence ID" value="NC_010580.1"/>
</dbReference>
<dbReference type="InterPro" id="IPR002716">
    <property type="entry name" value="PIN_dom"/>
</dbReference>
<dbReference type="Proteomes" id="UP000001695">
    <property type="component" value="Plasmid pBIND01"/>
</dbReference>
<feature type="binding site" evidence="6">
    <location>
        <position position="6"/>
    </location>
    <ligand>
        <name>Mg(2+)</name>
        <dbReference type="ChEBI" id="CHEBI:18420"/>
    </ligand>
</feature>
<dbReference type="EMBL" id="CP001017">
    <property type="protein sequence ID" value="ACB97320.1"/>
    <property type="molecule type" value="Genomic_DNA"/>
</dbReference>
<keyword evidence="3 6" id="KW-0479">Metal-binding</keyword>
<evidence type="ECO:0000256" key="5">
    <source>
        <dbReference type="ARBA" id="ARBA00022842"/>
    </source>
</evidence>
<dbReference type="PANTHER" id="PTHR35901:SF1">
    <property type="entry name" value="EXONUCLEASE VAPC9"/>
    <property type="match status" value="1"/>
</dbReference>
<feature type="binding site" evidence="6">
    <location>
        <position position="99"/>
    </location>
    <ligand>
        <name>Mg(2+)</name>
        <dbReference type="ChEBI" id="CHEBI:18420"/>
    </ligand>
</feature>
<keyword evidence="2 6" id="KW-0540">Nuclease</keyword>
<dbReference type="GO" id="GO:0004540">
    <property type="term" value="F:RNA nuclease activity"/>
    <property type="evidence" value="ECO:0007669"/>
    <property type="project" value="InterPro"/>
</dbReference>
<dbReference type="InterPro" id="IPR051619">
    <property type="entry name" value="TypeII_TA_RNase_PINc/VapC"/>
</dbReference>
<dbReference type="KEGG" id="bid:Bind_3774"/>
<dbReference type="GO" id="GO:0016787">
    <property type="term" value="F:hydrolase activity"/>
    <property type="evidence" value="ECO:0007669"/>
    <property type="project" value="UniProtKB-KW"/>
</dbReference>
<dbReference type="GO" id="GO:0090729">
    <property type="term" value="F:toxin activity"/>
    <property type="evidence" value="ECO:0007669"/>
    <property type="project" value="UniProtKB-KW"/>
</dbReference>
<keyword evidence="5 6" id="KW-0460">Magnesium</keyword>
<evidence type="ECO:0000256" key="3">
    <source>
        <dbReference type="ARBA" id="ARBA00022723"/>
    </source>
</evidence>
<sequence>MVFVVDASIAAAWFLPDEQSEASDQVMAALGKEAGCVPGLFWFETRNLFLTAERRGRLRAGEALLSMQQLRALPLREEPVDQDAFVLSLAQRRSLSGYDASYLALALAQTLPLATTDQKLAAAARAEEVPVLGPLASS</sequence>
<dbReference type="AlphaFoldDB" id="B2ILC0"/>
<dbReference type="HAMAP" id="MF_00265">
    <property type="entry name" value="VapC_Nob1"/>
    <property type="match status" value="1"/>
</dbReference>
<dbReference type="InterPro" id="IPR044153">
    <property type="entry name" value="PIN_Pae0151-like"/>
</dbReference>
<comment type="similarity">
    <text evidence="6">Belongs to the PINc/VapC protein family.</text>
</comment>
<dbReference type="GO" id="GO:0000287">
    <property type="term" value="F:magnesium ion binding"/>
    <property type="evidence" value="ECO:0007669"/>
    <property type="project" value="UniProtKB-UniRule"/>
</dbReference>
<evidence type="ECO:0000313" key="9">
    <source>
        <dbReference type="Proteomes" id="UP000001695"/>
    </source>
</evidence>
<evidence type="ECO:0000256" key="1">
    <source>
        <dbReference type="ARBA" id="ARBA00022649"/>
    </source>
</evidence>
<reference evidence="8 9" key="1">
    <citation type="submission" date="2008-03" db="EMBL/GenBank/DDBJ databases">
        <title>Complete sequence of plasmid1 of Beijerinckia indica subsp. indica ATCC 9039.</title>
        <authorList>
            <consortium name="US DOE Joint Genome Institute"/>
            <person name="Copeland A."/>
            <person name="Lucas S."/>
            <person name="Lapidus A."/>
            <person name="Glavina del Rio T."/>
            <person name="Dalin E."/>
            <person name="Tice H."/>
            <person name="Bruce D."/>
            <person name="Goodwin L."/>
            <person name="Pitluck S."/>
            <person name="LaButti K."/>
            <person name="Schmutz J."/>
            <person name="Larimer F."/>
            <person name="Land M."/>
            <person name="Hauser L."/>
            <person name="Kyrpides N."/>
            <person name="Mikhailova N."/>
            <person name="Dunfield P.F."/>
            <person name="Dedysh S.N."/>
            <person name="Liesack W."/>
            <person name="Saw J.H."/>
            <person name="Alam M."/>
            <person name="Chen Y."/>
            <person name="Murrell J.C."/>
            <person name="Richardson P."/>
        </authorList>
    </citation>
    <scope>NUCLEOTIDE SEQUENCE [LARGE SCALE GENOMIC DNA]</scope>
    <source>
        <strain evidence="9">ATCC 9039 / DSM 1715 / NCIMB 8712</strain>
        <plasmid evidence="8 9">pBIND01</plasmid>
    </source>
</reference>
<dbReference type="SUPFAM" id="SSF88723">
    <property type="entry name" value="PIN domain-like"/>
    <property type="match status" value="1"/>
</dbReference>
<dbReference type="HOGENOM" id="CLU_121774_4_0_5"/>
<feature type="domain" description="PIN" evidence="7">
    <location>
        <begin position="4"/>
        <end position="125"/>
    </location>
</feature>
<dbReference type="CDD" id="cd09873">
    <property type="entry name" value="PIN_Pae0151-like"/>
    <property type="match status" value="1"/>
</dbReference>
<evidence type="ECO:0000256" key="2">
    <source>
        <dbReference type="ARBA" id="ARBA00022722"/>
    </source>
</evidence>
<name>B2ILC0_BEII9</name>
<dbReference type="EC" id="3.1.-.-" evidence="6"/>